<dbReference type="PROSITE" id="PS50112">
    <property type="entry name" value="PAS"/>
    <property type="match status" value="2"/>
</dbReference>
<dbReference type="SUPFAM" id="SSF55785">
    <property type="entry name" value="PYP-like sensor domain (PAS domain)"/>
    <property type="match status" value="3"/>
</dbReference>
<dbReference type="InterPro" id="IPR043128">
    <property type="entry name" value="Rev_trsase/Diguanyl_cyclase"/>
</dbReference>
<dbReference type="Pfam" id="PF00989">
    <property type="entry name" value="PAS"/>
    <property type="match status" value="1"/>
</dbReference>
<dbReference type="PROSITE" id="PS50113">
    <property type="entry name" value="PAC"/>
    <property type="match status" value="2"/>
</dbReference>
<dbReference type="InterPro" id="IPR013767">
    <property type="entry name" value="PAS_fold"/>
</dbReference>
<protein>
    <recommendedName>
        <fullName evidence="5">Diguanylate cyclase</fullName>
    </recommendedName>
</protein>
<dbReference type="NCBIfam" id="TIGR00229">
    <property type="entry name" value="sensory_box"/>
    <property type="match status" value="1"/>
</dbReference>
<feature type="domain" description="GGDEF" evidence="3">
    <location>
        <begin position="445"/>
        <end position="584"/>
    </location>
</feature>
<dbReference type="NCBIfam" id="TIGR00254">
    <property type="entry name" value="GGDEF"/>
    <property type="match status" value="1"/>
</dbReference>
<dbReference type="EMBL" id="HBIU01052279">
    <property type="protein sequence ID" value="CAE0645448.1"/>
    <property type="molecule type" value="Transcribed_RNA"/>
</dbReference>
<dbReference type="InterPro" id="IPR000014">
    <property type="entry name" value="PAS"/>
</dbReference>
<organism evidence="4">
    <name type="scientific">Heterosigma akashiwo</name>
    <name type="common">Chromophytic alga</name>
    <name type="synonym">Heterosigma carterae</name>
    <dbReference type="NCBI Taxonomy" id="2829"/>
    <lineage>
        <taxon>Eukaryota</taxon>
        <taxon>Sar</taxon>
        <taxon>Stramenopiles</taxon>
        <taxon>Ochrophyta</taxon>
        <taxon>Raphidophyceae</taxon>
        <taxon>Chattonellales</taxon>
        <taxon>Chattonellaceae</taxon>
        <taxon>Heterosigma</taxon>
    </lineage>
</organism>
<sequence length="584" mass="64921">MLERTRLAWPAGLADRLHLGLLLLDGEDRIEMVNQWLSQRAQRPAAELIGLTLTEAFPTMRAGRLLAAVQASRAQGMASMLSSSLNPTSLPLFADTAAAERGERLHQLIRVAPIGGKGERCTLIEITDVSAAVAKERALRREQQALAAQRQRLHNVLDATGAGAWEWDLRTGLLEINERWADMFGYRLDELGETRIELWRRLIHPDDLAASEAATAQVIQDEKAEYDQEFRMRHRSGDWVWIHSRARVVQRDDSGAALRLAGTHLDVTRRKTAEAERHAAEQRFRHLMSHLPVGVIVRKADGELIFANQTACANLGVSADQVVSAERLDRVLRCRLPDGSLLSSSAFPREEVLRTGAPLRNFLFSVQQHSADAPIWLNCDAFPIFDAEGRITEVAMGLTDVSALKHSEDRVRQLAFIDSLTGLPNRRLLIELLDKAVLRSQRHQQFGALLFLDLNHFKFVNDNYGHAVGDQLLVEVARRLRARLRDTDTVARLGGDEFVVNLEGLGASAEEAQSAVQAVADKLRQTLGEDFVFGPIRHRGSASIGWTLYLGAGRDTDSLLRDADAAMYAAKRAERALRARGQLA</sequence>
<dbReference type="Pfam" id="PF00990">
    <property type="entry name" value="GGDEF"/>
    <property type="match status" value="1"/>
</dbReference>
<dbReference type="CDD" id="cd00130">
    <property type="entry name" value="PAS"/>
    <property type="match status" value="2"/>
</dbReference>
<name>A0A6V1LF64_HETAK</name>
<dbReference type="SMART" id="SM00267">
    <property type="entry name" value="GGDEF"/>
    <property type="match status" value="1"/>
</dbReference>
<feature type="domain" description="PAC" evidence="2">
    <location>
        <begin position="360"/>
        <end position="413"/>
    </location>
</feature>
<proteinExistence type="predicted"/>
<feature type="domain" description="PAC" evidence="2">
    <location>
        <begin position="226"/>
        <end position="279"/>
    </location>
</feature>
<accession>A0A6V1LF64</accession>
<dbReference type="InterPro" id="IPR052155">
    <property type="entry name" value="Biofilm_reg_signaling"/>
</dbReference>
<evidence type="ECO:0008006" key="5">
    <source>
        <dbReference type="Google" id="ProtNLM"/>
    </source>
</evidence>
<dbReference type="AlphaFoldDB" id="A0A6V1LF64"/>
<dbReference type="GO" id="GO:0006355">
    <property type="term" value="P:regulation of DNA-templated transcription"/>
    <property type="evidence" value="ECO:0007669"/>
    <property type="project" value="InterPro"/>
</dbReference>
<dbReference type="InterPro" id="IPR001610">
    <property type="entry name" value="PAC"/>
</dbReference>
<dbReference type="InterPro" id="IPR000160">
    <property type="entry name" value="GGDEF_dom"/>
</dbReference>
<gene>
    <name evidence="4" type="ORF">HAKA00212_LOCUS23097</name>
</gene>
<dbReference type="InterPro" id="IPR029787">
    <property type="entry name" value="Nucleotide_cyclase"/>
</dbReference>
<dbReference type="Gene3D" id="3.30.450.20">
    <property type="entry name" value="PAS domain"/>
    <property type="match status" value="3"/>
</dbReference>
<dbReference type="Pfam" id="PF08447">
    <property type="entry name" value="PAS_3"/>
    <property type="match status" value="1"/>
</dbReference>
<evidence type="ECO:0000259" key="3">
    <source>
        <dbReference type="PROSITE" id="PS50887"/>
    </source>
</evidence>
<evidence type="ECO:0000313" key="4">
    <source>
        <dbReference type="EMBL" id="CAE0645448.1"/>
    </source>
</evidence>
<dbReference type="SMART" id="SM00091">
    <property type="entry name" value="PAS"/>
    <property type="match status" value="3"/>
</dbReference>
<dbReference type="CDD" id="cd01949">
    <property type="entry name" value="GGDEF"/>
    <property type="match status" value="1"/>
</dbReference>
<evidence type="ECO:0000259" key="1">
    <source>
        <dbReference type="PROSITE" id="PS50112"/>
    </source>
</evidence>
<dbReference type="SUPFAM" id="SSF55073">
    <property type="entry name" value="Nucleotide cyclase"/>
    <property type="match status" value="1"/>
</dbReference>
<dbReference type="InterPro" id="IPR013655">
    <property type="entry name" value="PAS_fold_3"/>
</dbReference>
<dbReference type="InterPro" id="IPR000700">
    <property type="entry name" value="PAS-assoc_C"/>
</dbReference>
<feature type="domain" description="PAS" evidence="1">
    <location>
        <begin position="280"/>
        <end position="324"/>
    </location>
</feature>
<dbReference type="InterPro" id="IPR035965">
    <property type="entry name" value="PAS-like_dom_sf"/>
</dbReference>
<feature type="domain" description="PAS" evidence="1">
    <location>
        <begin position="149"/>
        <end position="222"/>
    </location>
</feature>
<dbReference type="PANTHER" id="PTHR44757">
    <property type="entry name" value="DIGUANYLATE CYCLASE DGCP"/>
    <property type="match status" value="1"/>
</dbReference>
<evidence type="ECO:0000259" key="2">
    <source>
        <dbReference type="PROSITE" id="PS50113"/>
    </source>
</evidence>
<dbReference type="PROSITE" id="PS50887">
    <property type="entry name" value="GGDEF"/>
    <property type="match status" value="1"/>
</dbReference>
<dbReference type="SMART" id="SM00086">
    <property type="entry name" value="PAC"/>
    <property type="match status" value="2"/>
</dbReference>
<reference evidence="4" key="1">
    <citation type="submission" date="2021-01" db="EMBL/GenBank/DDBJ databases">
        <authorList>
            <person name="Corre E."/>
            <person name="Pelletier E."/>
            <person name="Niang G."/>
            <person name="Scheremetjew M."/>
            <person name="Finn R."/>
            <person name="Kale V."/>
            <person name="Holt S."/>
            <person name="Cochrane G."/>
            <person name="Meng A."/>
            <person name="Brown T."/>
            <person name="Cohen L."/>
        </authorList>
    </citation>
    <scope>NUCLEOTIDE SEQUENCE</scope>
    <source>
        <strain evidence="4">CCMP3107</strain>
    </source>
</reference>
<dbReference type="Gene3D" id="3.30.70.270">
    <property type="match status" value="1"/>
</dbReference>
<dbReference type="PANTHER" id="PTHR44757:SF2">
    <property type="entry name" value="BIOFILM ARCHITECTURE MAINTENANCE PROTEIN MBAA"/>
    <property type="match status" value="1"/>
</dbReference>